<organism evidence="3 4">
    <name type="scientific">Undibacterium seohonense</name>
    <dbReference type="NCBI Taxonomy" id="1344950"/>
    <lineage>
        <taxon>Bacteria</taxon>
        <taxon>Pseudomonadati</taxon>
        <taxon>Pseudomonadota</taxon>
        <taxon>Betaproteobacteria</taxon>
        <taxon>Burkholderiales</taxon>
        <taxon>Oxalobacteraceae</taxon>
        <taxon>Undibacterium</taxon>
    </lineage>
</organism>
<feature type="region of interest" description="Disordered" evidence="1">
    <location>
        <begin position="57"/>
        <end position="76"/>
    </location>
</feature>
<evidence type="ECO:0000256" key="1">
    <source>
        <dbReference type="SAM" id="MobiDB-lite"/>
    </source>
</evidence>
<gene>
    <name evidence="3" type="ORF">H8K52_01875</name>
</gene>
<accession>A0ABR6WZG6</accession>
<dbReference type="RefSeq" id="WP_186920831.1">
    <property type="nucleotide sequence ID" value="NZ_JACOFW010000001.1"/>
</dbReference>
<dbReference type="Proteomes" id="UP000648257">
    <property type="component" value="Unassembled WGS sequence"/>
</dbReference>
<evidence type="ECO:0000313" key="3">
    <source>
        <dbReference type="EMBL" id="MBC3806090.1"/>
    </source>
</evidence>
<protein>
    <submittedName>
        <fullName evidence="3">Uncharacterized protein</fullName>
    </submittedName>
</protein>
<name>A0ABR6WZG6_9BURK</name>
<evidence type="ECO:0000256" key="2">
    <source>
        <dbReference type="SAM" id="SignalP"/>
    </source>
</evidence>
<sequence length="130" mass="15594">MSFINSKRNLLLLIAFLMCDQAHAWPQQIRHSQFNKNAEAQDVQSRELPVLKNSRLSRLQSKKTDEDQVAEKNAQEKRREILRSTFNLRKNERPLERANRLSPEERIALRRQIRQARIDIYQRRIESKDE</sequence>
<keyword evidence="4" id="KW-1185">Reference proteome</keyword>
<proteinExistence type="predicted"/>
<comment type="caution">
    <text evidence="3">The sequence shown here is derived from an EMBL/GenBank/DDBJ whole genome shotgun (WGS) entry which is preliminary data.</text>
</comment>
<feature type="signal peptide" evidence="2">
    <location>
        <begin position="1"/>
        <end position="24"/>
    </location>
</feature>
<reference evidence="3 4" key="1">
    <citation type="submission" date="2020-08" db="EMBL/GenBank/DDBJ databases">
        <title>Novel species isolated from subtropical streams in China.</title>
        <authorList>
            <person name="Lu H."/>
        </authorList>
    </citation>
    <scope>NUCLEOTIDE SEQUENCE [LARGE SCALE GENOMIC DNA]</scope>
    <source>
        <strain evidence="3 4">KACC 16656</strain>
    </source>
</reference>
<evidence type="ECO:0000313" key="4">
    <source>
        <dbReference type="Proteomes" id="UP000648257"/>
    </source>
</evidence>
<feature type="compositionally biased region" description="Basic and acidic residues" evidence="1">
    <location>
        <begin position="62"/>
        <end position="76"/>
    </location>
</feature>
<feature type="chain" id="PRO_5046108790" evidence="2">
    <location>
        <begin position="25"/>
        <end position="130"/>
    </location>
</feature>
<keyword evidence="2" id="KW-0732">Signal</keyword>
<dbReference type="EMBL" id="JACOFW010000001">
    <property type="protein sequence ID" value="MBC3806090.1"/>
    <property type="molecule type" value="Genomic_DNA"/>
</dbReference>